<feature type="binding site" evidence="10">
    <location>
        <position position="149"/>
    </location>
    <ligand>
        <name>CTP</name>
        <dbReference type="ChEBI" id="CHEBI:37563"/>
    </ligand>
</feature>
<dbReference type="Gene3D" id="3.30.70.590">
    <property type="entry name" value="Poly(A) polymerase predicted RNA binding domain"/>
    <property type="match status" value="1"/>
</dbReference>
<comment type="subunit">
    <text evidence="10">Homodimer.</text>
</comment>
<evidence type="ECO:0000256" key="2">
    <source>
        <dbReference type="ARBA" id="ARBA00022694"/>
    </source>
</evidence>
<dbReference type="Pfam" id="PF01909">
    <property type="entry name" value="NTP_transf_2"/>
    <property type="match status" value="1"/>
</dbReference>
<dbReference type="InterPro" id="IPR048833">
    <property type="entry name" value="CAA_C"/>
</dbReference>
<keyword evidence="9 10" id="KW-0694">RNA-binding</keyword>
<evidence type="ECO:0000256" key="9">
    <source>
        <dbReference type="ARBA" id="ARBA00022884"/>
    </source>
</evidence>
<reference evidence="14 15" key="1">
    <citation type="submission" date="2010-06" db="EMBL/GenBank/DDBJ databases">
        <title>Complete sequence chromosome of Methanohalobium evestigatum Z-7303.</title>
        <authorList>
            <consortium name="US DOE Joint Genome Institute"/>
            <person name="Lucas S."/>
            <person name="Copeland A."/>
            <person name="Lapidus A."/>
            <person name="Cheng J.-F."/>
            <person name="Bruce D."/>
            <person name="Goodwin L."/>
            <person name="Pitluck S."/>
            <person name="Saunders E."/>
            <person name="Detter J.C."/>
            <person name="Han C."/>
            <person name="Tapia R."/>
            <person name="Land M."/>
            <person name="Hauser L."/>
            <person name="Kyrpides N."/>
            <person name="Mikhailova N."/>
            <person name="Sieprawska-Lupa M."/>
            <person name="Whitman W.B."/>
            <person name="Anderson I."/>
            <person name="Woyke T."/>
        </authorList>
    </citation>
    <scope>NUCLEOTIDE SEQUENCE [LARGE SCALE GENOMIC DNA]</scope>
    <source>
        <strain evidence="15">ATCC BAA-1072 / DSM 3721 / NBRC 107634 / OCM 161 / Z-7303</strain>
    </source>
</reference>
<dbReference type="EC" id="2.7.7.72" evidence="10"/>
<dbReference type="SUPFAM" id="SSF55003">
    <property type="entry name" value="PAP/Archaeal CCA-adding enzyme, C-terminal domain"/>
    <property type="match status" value="1"/>
</dbReference>
<dbReference type="PIRSF" id="PIRSF005335">
    <property type="entry name" value="CCA_arch"/>
    <property type="match status" value="1"/>
</dbReference>
<feature type="domain" description="CCA-adding enzyme C-terminal" evidence="13">
    <location>
        <begin position="291"/>
        <end position="434"/>
    </location>
</feature>
<dbReference type="Proteomes" id="UP000000391">
    <property type="component" value="Chromosome"/>
</dbReference>
<dbReference type="STRING" id="644295.Metev_0818"/>
<dbReference type="Pfam" id="PF21133">
    <property type="entry name" value="CAA_C"/>
    <property type="match status" value="1"/>
</dbReference>
<dbReference type="CDD" id="cd05400">
    <property type="entry name" value="NT_2-5OAS_ClassI-CCAase"/>
    <property type="match status" value="1"/>
</dbReference>
<comment type="catalytic activity">
    <reaction evidence="10">
        <text>a tRNA with a 3' CCA end + 2 CTP + ATP = a tRNA with a 3' CCACCA end + 3 diphosphate</text>
        <dbReference type="Rhea" id="RHEA:76235"/>
        <dbReference type="Rhea" id="RHEA-COMP:10468"/>
        <dbReference type="Rhea" id="RHEA-COMP:18655"/>
        <dbReference type="ChEBI" id="CHEBI:30616"/>
        <dbReference type="ChEBI" id="CHEBI:33019"/>
        <dbReference type="ChEBI" id="CHEBI:37563"/>
        <dbReference type="ChEBI" id="CHEBI:83071"/>
        <dbReference type="ChEBI" id="CHEBI:195187"/>
    </reaction>
</comment>
<keyword evidence="4 10" id="KW-0479">Metal-binding</keyword>
<feature type="domain" description="Polymerase nucleotidyl transferase" evidence="11">
    <location>
        <begin position="38"/>
        <end position="149"/>
    </location>
</feature>
<feature type="domain" description="tRNA nucleotidyltransferase substrate binding" evidence="12">
    <location>
        <begin position="162"/>
        <end position="272"/>
    </location>
</feature>
<dbReference type="GO" id="GO:0160016">
    <property type="term" value="F:CCACCA tRNA nucleotidyltransferase activity"/>
    <property type="evidence" value="ECO:0007669"/>
    <property type="project" value="RHEA"/>
</dbReference>
<dbReference type="InterPro" id="IPR011068">
    <property type="entry name" value="NuclTrfase_I-like_C"/>
</dbReference>
<evidence type="ECO:0000256" key="6">
    <source>
        <dbReference type="ARBA" id="ARBA00022800"/>
    </source>
</evidence>
<feature type="binding site" evidence="10">
    <location>
        <position position="63"/>
    </location>
    <ligand>
        <name>CTP</name>
        <dbReference type="ChEBI" id="CHEBI:37563"/>
    </ligand>
</feature>
<dbReference type="HAMAP" id="MF_01264">
    <property type="entry name" value="CCA_arch"/>
    <property type="match status" value="1"/>
</dbReference>
<evidence type="ECO:0000256" key="1">
    <source>
        <dbReference type="ARBA" id="ARBA00022679"/>
    </source>
</evidence>
<dbReference type="InterPro" id="IPR002934">
    <property type="entry name" value="Polymerase_NTP_transf_dom"/>
</dbReference>
<dbReference type="Gene3D" id="3.30.70.1550">
    <property type="entry name" value="Archaeal tRNA CCA-adding enzyme catalytic domain"/>
    <property type="match status" value="1"/>
</dbReference>
<keyword evidence="6 10" id="KW-0692">RNA repair</keyword>
<keyword evidence="2 10" id="KW-0819">tRNA processing</keyword>
<protein>
    <recommendedName>
        <fullName evidence="10">CCA-adding enzyme</fullName>
        <ecNumber evidence="10">2.7.7.72</ecNumber>
    </recommendedName>
    <alternativeName>
        <fullName evidence="10">CCA tRNA nucleotidyltransferase</fullName>
    </alternativeName>
    <alternativeName>
        <fullName evidence="10">tRNA CCA-pyrophosphorylase</fullName>
    </alternativeName>
    <alternativeName>
        <fullName evidence="10">tRNA adenylyl-/cytidylyl- transferase</fullName>
    </alternativeName>
    <alternativeName>
        <fullName evidence="10">tRNA nucleotidyltransferase</fullName>
    </alternativeName>
    <alternativeName>
        <fullName evidence="10">tRNA-NT</fullName>
    </alternativeName>
</protein>
<dbReference type="SUPFAM" id="SSF81301">
    <property type="entry name" value="Nucleotidyltransferase"/>
    <property type="match status" value="1"/>
</dbReference>
<keyword evidence="8 10" id="KW-0460">Magnesium</keyword>
<sequence>MNENMSNIPKNIKKDVLTRVKPTSDEQKHLFDVVDYLIKKINSNVSEMDLSGVSAQLVGSAARGTWLSGTHDLDIFILFPENTDVKYLEYYGLKIARKVAEEAENWQEQYAEHPYISLKFRGYDVDIVPCFRVQSASNIRSAVDRTPFHNKFVKENIKGLEDEVLILKQFMHGIGVYGSELKTRGFSGYFAELLIIHFGSFDNLLKSACNWSPGMVIDMMNHGQSEHDEPFVMIDPTDPGRNVAAALSINKLAEFVDKSRSFFESPSLDFFFPEPITPLNDSEINNRLYLRNSSVVAIVFKTPDVVEDVFYPQLYKLESSVPTLLENHEFTVFSTGSWAGDYSVILLELLTSTLPNVKKHQGPPVWIHKHADNFKSKYKNSDYIFSMYIENGAYVVEKIRKYTDVKTLIESNLLTCSLGKHIKKTVEKGFFILENDEICRIKDPEFRKYLRRWL</sequence>
<evidence type="ECO:0000256" key="3">
    <source>
        <dbReference type="ARBA" id="ARBA00022695"/>
    </source>
</evidence>
<dbReference type="AlphaFoldDB" id="D7E8P5"/>
<dbReference type="GO" id="GO:0000049">
    <property type="term" value="F:tRNA binding"/>
    <property type="evidence" value="ECO:0007669"/>
    <property type="project" value="UniProtKB-UniRule"/>
</dbReference>
<dbReference type="Gene3D" id="1.10.1410.30">
    <property type="entry name" value="CCA tRNA nucleotidyltransferase, domain 2"/>
    <property type="match status" value="1"/>
</dbReference>
<name>D7E8P5_METEZ</name>
<dbReference type="GO" id="GO:0001680">
    <property type="term" value="P:tRNA 3'-terminal CCA addition"/>
    <property type="evidence" value="ECO:0007669"/>
    <property type="project" value="UniProtKB-UniRule"/>
</dbReference>
<dbReference type="GO" id="GO:0004810">
    <property type="term" value="F:CCA tRNA nucleotidyltransferase activity"/>
    <property type="evidence" value="ECO:0007669"/>
    <property type="project" value="UniProtKB-UniRule"/>
</dbReference>
<feature type="binding site" evidence="10">
    <location>
        <position position="74"/>
    </location>
    <ligand>
        <name>Mg(2+)</name>
        <dbReference type="ChEBI" id="CHEBI:18420"/>
    </ligand>
</feature>
<feature type="binding site" evidence="10">
    <location>
        <position position="60"/>
    </location>
    <ligand>
        <name>ATP</name>
        <dbReference type="ChEBI" id="CHEBI:30616"/>
    </ligand>
</feature>
<dbReference type="InterPro" id="IPR015329">
    <property type="entry name" value="tRNA_NucTransf2"/>
</dbReference>
<feature type="binding site" evidence="10">
    <location>
        <position position="63"/>
    </location>
    <ligand>
        <name>ATP</name>
        <dbReference type="ChEBI" id="CHEBI:30616"/>
    </ligand>
</feature>
<dbReference type="SUPFAM" id="SSF81631">
    <property type="entry name" value="PAP/OAS1 substrate-binding domain"/>
    <property type="match status" value="1"/>
</dbReference>
<dbReference type="GeneID" id="9346444"/>
<keyword evidence="7 10" id="KW-0067">ATP-binding</keyword>
<organism evidence="14 15">
    <name type="scientific">Methanohalobium evestigatum (strain ATCC BAA-1072 / DSM 3721 / NBRC 107634 / OCM 161 / Z-7303)</name>
    <dbReference type="NCBI Taxonomy" id="644295"/>
    <lineage>
        <taxon>Archaea</taxon>
        <taxon>Methanobacteriati</taxon>
        <taxon>Methanobacteriota</taxon>
        <taxon>Stenosarchaea group</taxon>
        <taxon>Methanomicrobia</taxon>
        <taxon>Methanosarcinales</taxon>
        <taxon>Methanosarcinaceae</taxon>
        <taxon>Methanohalobium</taxon>
    </lineage>
</organism>
<comment type="function">
    <text evidence="10">Catalyzes the addition and repair of the essential 3'-terminal CCA sequence in tRNAs without using a nucleic acid template. Adds these three nucleotides in the order of C, C, and A to the tRNA nucleotide-73, using CTP and ATP as substrates and producing inorganic pyrophosphate. tRNA 3'-terminal CCA addition is required both for tRNA processing and repair. Also involved in tRNA surveillance by mediating tandem CCA addition to generate a CCACCA at the 3' terminus of unstable tRNAs. While stable tRNAs receive only 3'-terminal CCA, unstable tRNAs are marked with CCACCA and rapidly degraded.</text>
</comment>
<dbReference type="EMBL" id="CP002069">
    <property type="protein sequence ID" value="ADI73716.1"/>
    <property type="molecule type" value="Genomic_DNA"/>
</dbReference>
<keyword evidence="5 10" id="KW-0547">Nucleotide-binding</keyword>
<dbReference type="KEGG" id="mev:Metev_0818"/>
<evidence type="ECO:0000259" key="13">
    <source>
        <dbReference type="Pfam" id="PF21133"/>
    </source>
</evidence>
<comment type="catalytic activity">
    <reaction evidence="10">
        <text>a tRNA precursor + 2 CTP + ATP = a tRNA with a 3' CCA end + 3 diphosphate</text>
        <dbReference type="Rhea" id="RHEA:14433"/>
        <dbReference type="Rhea" id="RHEA-COMP:10465"/>
        <dbReference type="Rhea" id="RHEA-COMP:10468"/>
        <dbReference type="ChEBI" id="CHEBI:30616"/>
        <dbReference type="ChEBI" id="CHEBI:33019"/>
        <dbReference type="ChEBI" id="CHEBI:37563"/>
        <dbReference type="ChEBI" id="CHEBI:74896"/>
        <dbReference type="ChEBI" id="CHEBI:83071"/>
        <dbReference type="EC" id="2.7.7.72"/>
    </reaction>
</comment>
<evidence type="ECO:0000256" key="7">
    <source>
        <dbReference type="ARBA" id="ARBA00022840"/>
    </source>
</evidence>
<feature type="binding site" evidence="10">
    <location>
        <position position="149"/>
    </location>
    <ligand>
        <name>ATP</name>
        <dbReference type="ChEBI" id="CHEBI:30616"/>
    </ligand>
</feature>
<proteinExistence type="inferred from homology"/>
<evidence type="ECO:0000256" key="4">
    <source>
        <dbReference type="ARBA" id="ARBA00022723"/>
    </source>
</evidence>
<dbReference type="InterPro" id="IPR043519">
    <property type="entry name" value="NT_sf"/>
</dbReference>
<evidence type="ECO:0000256" key="10">
    <source>
        <dbReference type="HAMAP-Rule" id="MF_01264"/>
    </source>
</evidence>
<dbReference type="GO" id="GO:0000287">
    <property type="term" value="F:magnesium ion binding"/>
    <property type="evidence" value="ECO:0007669"/>
    <property type="project" value="UniProtKB-UniRule"/>
</dbReference>
<feature type="binding site" evidence="10">
    <location>
        <position position="177"/>
    </location>
    <ligand>
        <name>CTP</name>
        <dbReference type="ChEBI" id="CHEBI:37563"/>
    </ligand>
</feature>
<accession>D7E8P5</accession>
<dbReference type="PANTHER" id="PTHR39643">
    <property type="entry name" value="CCA-ADDING ENZYME"/>
    <property type="match status" value="1"/>
</dbReference>
<dbReference type="PANTHER" id="PTHR39643:SF1">
    <property type="entry name" value="CCA-ADDING ENZYME"/>
    <property type="match status" value="1"/>
</dbReference>
<evidence type="ECO:0000256" key="5">
    <source>
        <dbReference type="ARBA" id="ARBA00022741"/>
    </source>
</evidence>
<evidence type="ECO:0000313" key="14">
    <source>
        <dbReference type="EMBL" id="ADI73716.1"/>
    </source>
</evidence>
<feature type="binding site" evidence="10">
    <location>
        <position position="168"/>
    </location>
    <ligand>
        <name>CTP</name>
        <dbReference type="ChEBI" id="CHEBI:37563"/>
    </ligand>
</feature>
<dbReference type="InterPro" id="IPR008229">
    <property type="entry name" value="CCA-adding_arc"/>
</dbReference>
<keyword evidence="1 10" id="KW-0808">Transferase</keyword>
<dbReference type="NCBIfam" id="TIGR03671">
    <property type="entry name" value="cca_archaeal"/>
    <property type="match status" value="1"/>
</dbReference>
<dbReference type="Pfam" id="PF09249">
    <property type="entry name" value="tRNA_NucTransf2"/>
    <property type="match status" value="1"/>
</dbReference>
<evidence type="ECO:0000259" key="11">
    <source>
        <dbReference type="Pfam" id="PF01909"/>
    </source>
</evidence>
<evidence type="ECO:0000256" key="8">
    <source>
        <dbReference type="ARBA" id="ARBA00022842"/>
    </source>
</evidence>
<feature type="binding site" evidence="10">
    <location>
        <position position="177"/>
    </location>
    <ligand>
        <name>ATP</name>
        <dbReference type="ChEBI" id="CHEBI:30616"/>
    </ligand>
</feature>
<keyword evidence="3 10" id="KW-0548">Nucleotidyltransferase</keyword>
<dbReference type="HOGENOM" id="CLU_044679_1_0_2"/>
<keyword evidence="15" id="KW-1185">Reference proteome</keyword>
<dbReference type="Gene3D" id="3.30.460.10">
    <property type="entry name" value="Beta Polymerase, domain 2"/>
    <property type="match status" value="1"/>
</dbReference>
<feature type="binding site" evidence="10">
    <location>
        <position position="126"/>
    </location>
    <ligand>
        <name>Mg(2+)</name>
        <dbReference type="ChEBI" id="CHEBI:18420"/>
    </ligand>
</feature>
<dbReference type="InterPro" id="IPR006116">
    <property type="entry name" value="NT_2-5OAS_ClassI-CCAase"/>
</dbReference>
<comment type="cofactor">
    <cofactor evidence="10">
        <name>Mg(2+)</name>
        <dbReference type="ChEBI" id="CHEBI:18420"/>
    </cofactor>
</comment>
<evidence type="ECO:0000259" key="12">
    <source>
        <dbReference type="Pfam" id="PF09249"/>
    </source>
</evidence>
<dbReference type="RefSeq" id="WP_013194284.1">
    <property type="nucleotide sequence ID" value="NC_014253.1"/>
</dbReference>
<feature type="binding site" evidence="10">
    <location>
        <position position="168"/>
    </location>
    <ligand>
        <name>ATP</name>
        <dbReference type="ChEBI" id="CHEBI:30616"/>
    </ligand>
</feature>
<feature type="binding site" evidence="10">
    <location>
        <position position="72"/>
    </location>
    <ligand>
        <name>Mg(2+)</name>
        <dbReference type="ChEBI" id="CHEBI:18420"/>
    </ligand>
</feature>
<dbReference type="GO" id="GO:0005524">
    <property type="term" value="F:ATP binding"/>
    <property type="evidence" value="ECO:0007669"/>
    <property type="project" value="UniProtKB-UniRule"/>
</dbReference>
<comment type="miscellaneous">
    <text evidence="10">A single active site specifically recognizes both ATP and CTP and is responsible for their addition.</text>
</comment>
<evidence type="ECO:0000313" key="15">
    <source>
        <dbReference type="Proteomes" id="UP000000391"/>
    </source>
</evidence>
<dbReference type="InterPro" id="IPR042090">
    <property type="entry name" value="CCA_tRNA_nucleotrans_2"/>
</dbReference>
<comment type="similarity">
    <text evidence="10">Belongs to the tRNA nucleotidyltransferase/poly(A) polymerase family. Archaeal CCA-adding enzyme subfamily.</text>
</comment>
<feature type="binding site" evidence="10">
    <location>
        <position position="60"/>
    </location>
    <ligand>
        <name>CTP</name>
        <dbReference type="ChEBI" id="CHEBI:37563"/>
    </ligand>
</feature>
<gene>
    <name evidence="10" type="primary">cca</name>
    <name evidence="14" type="ordered locus">Metev_0818</name>
</gene>
<dbReference type="GO" id="GO:0042245">
    <property type="term" value="P:RNA repair"/>
    <property type="evidence" value="ECO:0007669"/>
    <property type="project" value="UniProtKB-KW"/>
</dbReference>